<dbReference type="PANTHER" id="PTHR38681">
    <property type="entry name" value="RETROVIRUS-RELATED POL POLYPROTEIN FROM TRANSPOSON 412-LIKE PROTEIN-RELATED"/>
    <property type="match status" value="1"/>
</dbReference>
<evidence type="ECO:0000313" key="2">
    <source>
        <dbReference type="EnsemblMetazoa" id="AEPI010665-PA"/>
    </source>
</evidence>
<reference evidence="3" key="1">
    <citation type="submission" date="2013-03" db="EMBL/GenBank/DDBJ databases">
        <title>The Genome Sequence of Anopheles epiroticus epiroticus2.</title>
        <authorList>
            <consortium name="The Broad Institute Genomics Platform"/>
            <person name="Neafsey D.E."/>
            <person name="Howell P."/>
            <person name="Walker B."/>
            <person name="Young S.K."/>
            <person name="Zeng Q."/>
            <person name="Gargeya S."/>
            <person name="Fitzgerald M."/>
            <person name="Haas B."/>
            <person name="Abouelleil A."/>
            <person name="Allen A.W."/>
            <person name="Alvarado L."/>
            <person name="Arachchi H.M."/>
            <person name="Berlin A.M."/>
            <person name="Chapman S.B."/>
            <person name="Gainer-Dewar J."/>
            <person name="Goldberg J."/>
            <person name="Griggs A."/>
            <person name="Gujja S."/>
            <person name="Hansen M."/>
            <person name="Howarth C."/>
            <person name="Imamovic A."/>
            <person name="Ireland A."/>
            <person name="Larimer J."/>
            <person name="McCowan C."/>
            <person name="Murphy C."/>
            <person name="Pearson M."/>
            <person name="Poon T.W."/>
            <person name="Priest M."/>
            <person name="Roberts A."/>
            <person name="Saif S."/>
            <person name="Shea T."/>
            <person name="Sisk P."/>
            <person name="Sykes S."/>
            <person name="Wortman J."/>
            <person name="Nusbaum C."/>
            <person name="Birren B."/>
        </authorList>
    </citation>
    <scope>NUCLEOTIDE SEQUENCE [LARGE SCALE GENOMIC DNA]</scope>
    <source>
        <strain evidence="3">Epiroticus2</strain>
    </source>
</reference>
<feature type="compositionally biased region" description="Basic residues" evidence="1">
    <location>
        <begin position="157"/>
        <end position="169"/>
    </location>
</feature>
<dbReference type="PANTHER" id="PTHR38681:SF1">
    <property type="entry name" value="RETROVIRUS-RELATED POL POLYPROTEIN FROM TRANSPOSON 412-LIKE PROTEIN"/>
    <property type="match status" value="1"/>
</dbReference>
<feature type="compositionally biased region" description="Polar residues" evidence="1">
    <location>
        <begin position="171"/>
        <end position="181"/>
    </location>
</feature>
<sequence>MATKPHETLVPVPVRAPPADQSNYAELLREAMSNIRPTKTAWHTNRTAFVHSDLHKCTHVFVRNDTVRPALTTPYQGPYRILQRSPKSFQILVNGQTSWVSIDRLKPAYTAEDPPESTRRRTSPADITPSTEQPSLTQEPTSSPASRETDHNPSPDKRRKNVMPKKLRSPKNANSLFSLFL</sequence>
<feature type="compositionally biased region" description="Basic and acidic residues" evidence="1">
    <location>
        <begin position="147"/>
        <end position="156"/>
    </location>
</feature>
<evidence type="ECO:0008006" key="4">
    <source>
        <dbReference type="Google" id="ProtNLM"/>
    </source>
</evidence>
<dbReference type="Proteomes" id="UP000075885">
    <property type="component" value="Unassembled WGS sequence"/>
</dbReference>
<dbReference type="AlphaFoldDB" id="A0A182PUM8"/>
<feature type="compositionally biased region" description="Polar residues" evidence="1">
    <location>
        <begin position="128"/>
        <end position="146"/>
    </location>
</feature>
<organism evidence="2 3">
    <name type="scientific">Anopheles epiroticus</name>
    <dbReference type="NCBI Taxonomy" id="199890"/>
    <lineage>
        <taxon>Eukaryota</taxon>
        <taxon>Metazoa</taxon>
        <taxon>Ecdysozoa</taxon>
        <taxon>Arthropoda</taxon>
        <taxon>Hexapoda</taxon>
        <taxon>Insecta</taxon>
        <taxon>Pterygota</taxon>
        <taxon>Neoptera</taxon>
        <taxon>Endopterygota</taxon>
        <taxon>Diptera</taxon>
        <taxon>Nematocera</taxon>
        <taxon>Culicoidea</taxon>
        <taxon>Culicidae</taxon>
        <taxon>Anophelinae</taxon>
        <taxon>Anopheles</taxon>
    </lineage>
</organism>
<evidence type="ECO:0000313" key="3">
    <source>
        <dbReference type="Proteomes" id="UP000075885"/>
    </source>
</evidence>
<name>A0A182PUM8_9DIPT</name>
<dbReference type="Gene3D" id="2.30.30.850">
    <property type="match status" value="1"/>
</dbReference>
<protein>
    <recommendedName>
        <fullName evidence="4">Integrase zinc-binding domain-containing protein</fullName>
    </recommendedName>
</protein>
<feature type="region of interest" description="Disordered" evidence="1">
    <location>
        <begin position="109"/>
        <end position="181"/>
    </location>
</feature>
<dbReference type="EnsemblMetazoa" id="AEPI010665-RA">
    <property type="protein sequence ID" value="AEPI010665-PA"/>
    <property type="gene ID" value="AEPI010665"/>
</dbReference>
<dbReference type="VEuPathDB" id="VectorBase:AEPI010665"/>
<dbReference type="STRING" id="199890.A0A182PUM8"/>
<keyword evidence="3" id="KW-1185">Reference proteome</keyword>
<accession>A0A182PUM8</accession>
<proteinExistence type="predicted"/>
<evidence type="ECO:0000256" key="1">
    <source>
        <dbReference type="SAM" id="MobiDB-lite"/>
    </source>
</evidence>
<reference evidence="2" key="2">
    <citation type="submission" date="2020-05" db="UniProtKB">
        <authorList>
            <consortium name="EnsemblMetazoa"/>
        </authorList>
    </citation>
    <scope>IDENTIFICATION</scope>
    <source>
        <strain evidence="2">Epiroticus2</strain>
    </source>
</reference>